<keyword evidence="4" id="KW-0813">Transport</keyword>
<dbReference type="Gene3D" id="3.40.930.10">
    <property type="entry name" value="Mannitol-specific EII, Chain A"/>
    <property type="match status" value="1"/>
</dbReference>
<accession>A0ABT2S5Q2</accession>
<dbReference type="InterPro" id="IPR036634">
    <property type="entry name" value="PRD_sf"/>
</dbReference>
<dbReference type="PROSITE" id="PS51372">
    <property type="entry name" value="PRD_2"/>
    <property type="match status" value="1"/>
</dbReference>
<feature type="domain" description="PTS EIIA type-2" evidence="2">
    <location>
        <begin position="230"/>
        <end position="371"/>
    </location>
</feature>
<feature type="domain" description="PRD" evidence="3">
    <location>
        <begin position="26"/>
        <end position="133"/>
    </location>
</feature>
<dbReference type="RefSeq" id="WP_262581330.1">
    <property type="nucleotide sequence ID" value="NZ_JAOQJV010000005.1"/>
</dbReference>
<dbReference type="Gene3D" id="1.10.1790.10">
    <property type="entry name" value="PRD domain"/>
    <property type="match status" value="1"/>
</dbReference>
<reference evidence="4 5" key="1">
    <citation type="journal article" date="2021" name="ISME Commun">
        <title>Automated analysis of genomic sequences facilitates high-throughput and comprehensive description of bacteria.</title>
        <authorList>
            <person name="Hitch T.C.A."/>
        </authorList>
    </citation>
    <scope>NUCLEOTIDE SEQUENCE [LARGE SCALE GENOMIC DNA]</scope>
    <source>
        <strain evidence="4 5">Sanger_02</strain>
    </source>
</reference>
<dbReference type="InterPro" id="IPR016152">
    <property type="entry name" value="PTrfase/Anion_transptr"/>
</dbReference>
<keyword evidence="5" id="KW-1185">Reference proteome</keyword>
<evidence type="ECO:0000256" key="1">
    <source>
        <dbReference type="ARBA" id="ARBA00022737"/>
    </source>
</evidence>
<sequence length="378" mass="43308">MIQHQTEINYLALYMKGQGSFSSADVISSDVDKLILDALEEIRDQYNIDLTDNLNLRIALSLHTASLIVRIKYNMQLKNHLVDYIKQTFPQGFDLGIYFASHLQEVFHKKVTDDEIAFLAIHLYTALASQHQAVGTKKVLVISSMRQSENILLKQTLLNWFAETTSELTFKTPEQIEDKDIEDYDIFLTTEHNHYYDSGLAFYVDPFPGQQDYLNLKLAIDGFQSIEDITSIFYKDLYSIGDGKKREKIVENMCQKSSEYFELDGAEFKDAVFQRENMRSTYWGNGIAVPHPLTAVSSDSFVAVTELPQAVVWDDQKNMVNLVLLVCVGKNSSKAFQLWNYLAKVFSDKHFVERLLPDPSYEHFIALLKEAIAGSFQK</sequence>
<proteinExistence type="predicted"/>
<evidence type="ECO:0000313" key="4">
    <source>
        <dbReference type="EMBL" id="MCU6699808.1"/>
    </source>
</evidence>
<dbReference type="PANTHER" id="PTHR30185">
    <property type="entry name" value="CRYPTIC BETA-GLUCOSIDE BGL OPERON ANTITERMINATOR"/>
    <property type="match status" value="1"/>
</dbReference>
<dbReference type="PROSITE" id="PS51094">
    <property type="entry name" value="PTS_EIIA_TYPE_2"/>
    <property type="match status" value="1"/>
</dbReference>
<name>A0ABT2S5Q2_9FIRM</name>
<dbReference type="InterPro" id="IPR002178">
    <property type="entry name" value="PTS_EIIA_type-2_dom"/>
</dbReference>
<dbReference type="SUPFAM" id="SSF55804">
    <property type="entry name" value="Phoshotransferase/anion transport protein"/>
    <property type="match status" value="1"/>
</dbReference>
<gene>
    <name evidence="4" type="ORF">OCV65_06130</name>
</gene>
<protein>
    <submittedName>
        <fullName evidence="4">PTS sugar transporter subunit IIA</fullName>
    </submittedName>
</protein>
<evidence type="ECO:0000259" key="3">
    <source>
        <dbReference type="PROSITE" id="PS51372"/>
    </source>
</evidence>
<dbReference type="Proteomes" id="UP001207605">
    <property type="component" value="Unassembled WGS sequence"/>
</dbReference>
<dbReference type="InterPro" id="IPR011608">
    <property type="entry name" value="PRD"/>
</dbReference>
<dbReference type="EMBL" id="JAOQJV010000005">
    <property type="protein sequence ID" value="MCU6699808.1"/>
    <property type="molecule type" value="Genomic_DNA"/>
</dbReference>
<dbReference type="SUPFAM" id="SSF63520">
    <property type="entry name" value="PTS-regulatory domain, PRD"/>
    <property type="match status" value="1"/>
</dbReference>
<organism evidence="4 5">
    <name type="scientific">Dorea ammoniilytica</name>
    <dbReference type="NCBI Taxonomy" id="2981788"/>
    <lineage>
        <taxon>Bacteria</taxon>
        <taxon>Bacillati</taxon>
        <taxon>Bacillota</taxon>
        <taxon>Clostridia</taxon>
        <taxon>Lachnospirales</taxon>
        <taxon>Lachnospiraceae</taxon>
        <taxon>Dorea</taxon>
    </lineage>
</organism>
<evidence type="ECO:0000313" key="5">
    <source>
        <dbReference type="Proteomes" id="UP001207605"/>
    </source>
</evidence>
<dbReference type="Pfam" id="PF00874">
    <property type="entry name" value="PRD"/>
    <property type="match status" value="1"/>
</dbReference>
<dbReference type="InterPro" id="IPR050661">
    <property type="entry name" value="BglG_antiterminators"/>
</dbReference>
<dbReference type="PANTHER" id="PTHR30185:SF12">
    <property type="entry name" value="TRANSCRIPTIONAL REGULATOR MANR"/>
    <property type="match status" value="1"/>
</dbReference>
<keyword evidence="1" id="KW-0677">Repeat</keyword>
<keyword evidence="4" id="KW-0762">Sugar transport</keyword>
<dbReference type="Pfam" id="PF00359">
    <property type="entry name" value="PTS_EIIA_2"/>
    <property type="match status" value="1"/>
</dbReference>
<comment type="caution">
    <text evidence="4">The sequence shown here is derived from an EMBL/GenBank/DDBJ whole genome shotgun (WGS) entry which is preliminary data.</text>
</comment>
<evidence type="ECO:0000259" key="2">
    <source>
        <dbReference type="PROSITE" id="PS51094"/>
    </source>
</evidence>